<evidence type="ECO:0000256" key="5">
    <source>
        <dbReference type="ARBA" id="ARBA00022692"/>
    </source>
</evidence>
<evidence type="ECO:0000259" key="10">
    <source>
        <dbReference type="PROSITE" id="PS51105"/>
    </source>
</evidence>
<feature type="transmembrane region" description="Helical" evidence="9">
    <location>
        <begin position="20"/>
        <end position="40"/>
    </location>
</feature>
<dbReference type="InterPro" id="IPR051088">
    <property type="entry name" value="PTS_Sugar-EIIC/EIIB"/>
</dbReference>
<dbReference type="InterPro" id="IPR003352">
    <property type="entry name" value="PTS_EIIC"/>
</dbReference>
<name>A0A9D1QRN1_9LACO</name>
<reference evidence="11" key="2">
    <citation type="submission" date="2021-04" db="EMBL/GenBank/DDBJ databases">
        <authorList>
            <person name="Gilroy R."/>
        </authorList>
    </citation>
    <scope>NUCLEOTIDE SEQUENCE</scope>
    <source>
        <strain evidence="11">CHK173-259</strain>
    </source>
</reference>
<gene>
    <name evidence="11" type="ORF">H9875_03885</name>
</gene>
<evidence type="ECO:0000256" key="8">
    <source>
        <dbReference type="PIRNR" id="PIRNR006351"/>
    </source>
</evidence>
<organism evidence="11 12">
    <name type="scientific">Candidatus Levilactobacillus faecigallinarum</name>
    <dbReference type="NCBI Taxonomy" id="2838638"/>
    <lineage>
        <taxon>Bacteria</taxon>
        <taxon>Bacillati</taxon>
        <taxon>Bacillota</taxon>
        <taxon>Bacilli</taxon>
        <taxon>Lactobacillales</taxon>
        <taxon>Lactobacillaceae</taxon>
        <taxon>Levilactobacillus</taxon>
    </lineage>
</organism>
<reference evidence="11" key="1">
    <citation type="journal article" date="2021" name="PeerJ">
        <title>Extensive microbial diversity within the chicken gut microbiome revealed by metagenomics and culture.</title>
        <authorList>
            <person name="Gilroy R."/>
            <person name="Ravi A."/>
            <person name="Getino M."/>
            <person name="Pursley I."/>
            <person name="Horton D.L."/>
            <person name="Alikhan N.F."/>
            <person name="Baker D."/>
            <person name="Gharbi K."/>
            <person name="Hall N."/>
            <person name="Watson M."/>
            <person name="Adriaenssens E.M."/>
            <person name="Foster-Nyarko E."/>
            <person name="Jarju S."/>
            <person name="Secka A."/>
            <person name="Antonio M."/>
            <person name="Oren A."/>
            <person name="Chaudhuri R.R."/>
            <person name="La Ragione R."/>
            <person name="Hildebrand F."/>
            <person name="Pallen M.J."/>
        </authorList>
    </citation>
    <scope>NUCLEOTIDE SEQUENCE</scope>
    <source>
        <strain evidence="11">CHK173-259</strain>
    </source>
</reference>
<evidence type="ECO:0000313" key="11">
    <source>
        <dbReference type="EMBL" id="HIW71748.1"/>
    </source>
</evidence>
<dbReference type="GO" id="GO:1902815">
    <property type="term" value="P:N,N'-diacetylchitobiose import"/>
    <property type="evidence" value="ECO:0007669"/>
    <property type="project" value="TreeGrafter"/>
</dbReference>
<dbReference type="Proteomes" id="UP000886822">
    <property type="component" value="Unassembled WGS sequence"/>
</dbReference>
<feature type="transmembrane region" description="Helical" evidence="9">
    <location>
        <begin position="323"/>
        <end position="350"/>
    </location>
</feature>
<feature type="transmembrane region" description="Helical" evidence="9">
    <location>
        <begin position="210"/>
        <end position="229"/>
    </location>
</feature>
<feature type="transmembrane region" description="Helical" evidence="9">
    <location>
        <begin position="132"/>
        <end position="156"/>
    </location>
</feature>
<evidence type="ECO:0000313" key="12">
    <source>
        <dbReference type="Proteomes" id="UP000886822"/>
    </source>
</evidence>
<dbReference type="PANTHER" id="PTHR33989:SF4">
    <property type="entry name" value="PTS SYSTEM N,N'-DIACETYLCHITOBIOSE-SPECIFIC EIIC COMPONENT"/>
    <property type="match status" value="1"/>
</dbReference>
<sequence length="410" mass="44333">MNRLVRLSTRISTSAVAKIIQQTLALLFPIMLLGSFAEVLKFTFLTPSGYMARLFNIPGWLPFAGELTGVMGVVFHCTIDMIALYGAYGAAYYTAKWYANPELAPITGATGILAFLMIAYRPVAGNPLNFSNALMAEGLLVALVVGYFCGRIMGWLTHATMTSASFQLLTPILVIMVLAAIVSLLEHIGGTLELPTYLASFVTQHSQGHALLYVLGLGALTDLLAWMAIGGPFINAPTFTDAPSWANMNSALRQGSAWNVPYPFTDTTLFHSFANFGGSGVTLALIMAILLFSKQARSRTVSKWAIFPAIFNNHYPMMMGIPVLFNPIFLIPFVLAPLVNMVIAAGFILLKWVPVAAYPVPAGTPGPLIAFIGTNGNWLSLLLGAGLITLDVLIYWPFVQLADRVTEVDQ</sequence>
<dbReference type="GO" id="GO:0009401">
    <property type="term" value="P:phosphoenolpyruvate-dependent sugar phosphotransferase system"/>
    <property type="evidence" value="ECO:0007669"/>
    <property type="project" value="InterPro"/>
</dbReference>
<dbReference type="PANTHER" id="PTHR33989">
    <property type="match status" value="1"/>
</dbReference>
<evidence type="ECO:0000256" key="9">
    <source>
        <dbReference type="SAM" id="Phobius"/>
    </source>
</evidence>
<dbReference type="PROSITE" id="PS51105">
    <property type="entry name" value="PTS_EIIC_TYPE_3"/>
    <property type="match status" value="1"/>
</dbReference>
<evidence type="ECO:0000256" key="6">
    <source>
        <dbReference type="ARBA" id="ARBA00022989"/>
    </source>
</evidence>
<evidence type="ECO:0000256" key="7">
    <source>
        <dbReference type="ARBA" id="ARBA00023136"/>
    </source>
</evidence>
<dbReference type="GO" id="GO:0008982">
    <property type="term" value="F:protein-N(PI)-phosphohistidine-sugar phosphotransferase activity"/>
    <property type="evidence" value="ECO:0007669"/>
    <property type="project" value="UniProtKB-UniRule"/>
</dbReference>
<keyword evidence="5 9" id="KW-0812">Transmembrane</keyword>
<feature type="transmembrane region" description="Helical" evidence="9">
    <location>
        <begin position="103"/>
        <end position="120"/>
    </location>
</feature>
<dbReference type="AlphaFoldDB" id="A0A9D1QRN1"/>
<comment type="caution">
    <text evidence="11">The sequence shown here is derived from an EMBL/GenBank/DDBJ whole genome shotgun (WGS) entry which is preliminary data.</text>
</comment>
<keyword evidence="3 8" id="KW-1003">Cell membrane</keyword>
<evidence type="ECO:0000256" key="4">
    <source>
        <dbReference type="ARBA" id="ARBA00022597"/>
    </source>
</evidence>
<feature type="transmembrane region" description="Helical" evidence="9">
    <location>
        <begin position="378"/>
        <end position="398"/>
    </location>
</feature>
<comment type="subcellular location">
    <subcellularLocation>
        <location evidence="1">Cell membrane</location>
        <topology evidence="1">Multi-pass membrane protein</topology>
    </subcellularLocation>
</comment>
<dbReference type="Pfam" id="PF02378">
    <property type="entry name" value="PTS_EIIC"/>
    <property type="match status" value="1"/>
</dbReference>
<dbReference type="PIRSF" id="PIRSF006351">
    <property type="entry name" value="PTS_EIIC-Cellobiose"/>
    <property type="match status" value="1"/>
</dbReference>
<dbReference type="GO" id="GO:0005886">
    <property type="term" value="C:plasma membrane"/>
    <property type="evidence" value="ECO:0007669"/>
    <property type="project" value="UniProtKB-SubCell"/>
</dbReference>
<proteinExistence type="predicted"/>
<keyword evidence="4 8" id="KW-0762">Sugar transport</keyword>
<comment type="function">
    <text evidence="8">The phosphoenolpyruvate-dependent sugar phosphotransferase system (PTS), a major carbohydrate active -transport system, catalyzes the phosphorylation of incoming sugar substrates concomitant with their translocation across the cell membrane.</text>
</comment>
<feature type="domain" description="PTS EIIC type-3" evidence="10">
    <location>
        <begin position="1"/>
        <end position="398"/>
    </location>
</feature>
<feature type="transmembrane region" description="Helical" evidence="9">
    <location>
        <begin position="273"/>
        <end position="293"/>
    </location>
</feature>
<evidence type="ECO:0000256" key="2">
    <source>
        <dbReference type="ARBA" id="ARBA00022448"/>
    </source>
</evidence>
<protein>
    <recommendedName>
        <fullName evidence="8">Permease IIC component</fullName>
    </recommendedName>
</protein>
<keyword evidence="7 8" id="KW-0472">Membrane</keyword>
<dbReference type="InterPro" id="IPR004501">
    <property type="entry name" value="PTS_EIIC_3"/>
</dbReference>
<feature type="transmembrane region" description="Helical" evidence="9">
    <location>
        <begin position="168"/>
        <end position="189"/>
    </location>
</feature>
<evidence type="ECO:0000256" key="3">
    <source>
        <dbReference type="ARBA" id="ARBA00022475"/>
    </source>
</evidence>
<dbReference type="EMBL" id="DXGJ01000029">
    <property type="protein sequence ID" value="HIW71748.1"/>
    <property type="molecule type" value="Genomic_DNA"/>
</dbReference>
<evidence type="ECO:0000256" key="1">
    <source>
        <dbReference type="ARBA" id="ARBA00004651"/>
    </source>
</evidence>
<feature type="transmembrane region" description="Helical" evidence="9">
    <location>
        <begin position="60"/>
        <end position="83"/>
    </location>
</feature>
<keyword evidence="6 9" id="KW-1133">Transmembrane helix</keyword>
<dbReference type="InterPro" id="IPR004796">
    <property type="entry name" value="PTS_IIC_cello"/>
</dbReference>
<accession>A0A9D1QRN1</accession>
<keyword evidence="2 8" id="KW-0813">Transport</keyword>